<keyword evidence="3" id="KW-1185">Reference proteome</keyword>
<feature type="region of interest" description="Disordered" evidence="1">
    <location>
        <begin position="93"/>
        <end position="112"/>
    </location>
</feature>
<dbReference type="AlphaFoldDB" id="A0A397VH83"/>
<sequence>MDITTPSSSYVSSEEHQKQLNHECQKCFRNKNKKTTLHLSNEVSEDLQHLLNTEAPIVVVETSTTDNSTIVVKTSTSDSDSNSVTLEEYQKQLNRERQKRFRNKNKETASPKSIDVFKDLNTERSLYSCS</sequence>
<dbReference type="Proteomes" id="UP000266673">
    <property type="component" value="Unassembled WGS sequence"/>
</dbReference>
<dbReference type="OrthoDB" id="10471417at2759"/>
<protein>
    <submittedName>
        <fullName evidence="2">Uncharacterized protein</fullName>
    </submittedName>
</protein>
<comment type="caution">
    <text evidence="2">The sequence shown here is derived from an EMBL/GenBank/DDBJ whole genome shotgun (WGS) entry which is preliminary data.</text>
</comment>
<dbReference type="EMBL" id="QKWP01000421">
    <property type="protein sequence ID" value="RIB20369.1"/>
    <property type="molecule type" value="Genomic_DNA"/>
</dbReference>
<evidence type="ECO:0000256" key="1">
    <source>
        <dbReference type="SAM" id="MobiDB-lite"/>
    </source>
</evidence>
<evidence type="ECO:0000313" key="3">
    <source>
        <dbReference type="Proteomes" id="UP000266673"/>
    </source>
</evidence>
<organism evidence="2 3">
    <name type="scientific">Gigaspora rosea</name>
    <dbReference type="NCBI Taxonomy" id="44941"/>
    <lineage>
        <taxon>Eukaryota</taxon>
        <taxon>Fungi</taxon>
        <taxon>Fungi incertae sedis</taxon>
        <taxon>Mucoromycota</taxon>
        <taxon>Glomeromycotina</taxon>
        <taxon>Glomeromycetes</taxon>
        <taxon>Diversisporales</taxon>
        <taxon>Gigasporaceae</taxon>
        <taxon>Gigaspora</taxon>
    </lineage>
</organism>
<proteinExistence type="predicted"/>
<accession>A0A397VH83</accession>
<reference evidence="2 3" key="1">
    <citation type="submission" date="2018-06" db="EMBL/GenBank/DDBJ databases">
        <title>Comparative genomics reveals the genomic features of Rhizophagus irregularis, R. cerebriforme, R. diaphanum and Gigaspora rosea, and their symbiotic lifestyle signature.</title>
        <authorList>
            <person name="Morin E."/>
            <person name="San Clemente H."/>
            <person name="Chen E.C.H."/>
            <person name="De La Providencia I."/>
            <person name="Hainaut M."/>
            <person name="Kuo A."/>
            <person name="Kohler A."/>
            <person name="Murat C."/>
            <person name="Tang N."/>
            <person name="Roy S."/>
            <person name="Loubradou J."/>
            <person name="Henrissat B."/>
            <person name="Grigoriev I.V."/>
            <person name="Corradi N."/>
            <person name="Roux C."/>
            <person name="Martin F.M."/>
        </authorList>
    </citation>
    <scope>NUCLEOTIDE SEQUENCE [LARGE SCALE GENOMIC DNA]</scope>
    <source>
        <strain evidence="2 3">DAOM 194757</strain>
    </source>
</reference>
<evidence type="ECO:0000313" key="2">
    <source>
        <dbReference type="EMBL" id="RIB20369.1"/>
    </source>
</evidence>
<name>A0A397VH83_9GLOM</name>
<gene>
    <name evidence="2" type="ORF">C2G38_2035294</name>
</gene>